<reference evidence="2 3" key="1">
    <citation type="journal article" date="2014" name="PLoS Genet.">
        <title>Phylogenetically driven sequencing of extremely halophilic archaea reveals strategies for static and dynamic osmo-response.</title>
        <authorList>
            <person name="Becker E.A."/>
            <person name="Seitzer P.M."/>
            <person name="Tritt A."/>
            <person name="Larsen D."/>
            <person name="Krusor M."/>
            <person name="Yao A.I."/>
            <person name="Wu D."/>
            <person name="Madern D."/>
            <person name="Eisen J.A."/>
            <person name="Darling A.E."/>
            <person name="Facciotti M.T."/>
        </authorList>
    </citation>
    <scope>NUCLEOTIDE SEQUENCE [LARGE SCALE GENOMIC DNA]</scope>
    <source>
        <strain evidence="2 3">JCM 10879</strain>
    </source>
</reference>
<feature type="transmembrane region" description="Helical" evidence="1">
    <location>
        <begin position="6"/>
        <end position="27"/>
    </location>
</feature>
<evidence type="ECO:0000313" key="2">
    <source>
        <dbReference type="EMBL" id="EMA27459.1"/>
    </source>
</evidence>
<keyword evidence="1" id="KW-0812">Transmembrane</keyword>
<organism evidence="2 3">
    <name type="scientific">Halobiforma nitratireducens JCM 10879</name>
    <dbReference type="NCBI Taxonomy" id="1227454"/>
    <lineage>
        <taxon>Archaea</taxon>
        <taxon>Methanobacteriati</taxon>
        <taxon>Methanobacteriota</taxon>
        <taxon>Stenosarchaea group</taxon>
        <taxon>Halobacteria</taxon>
        <taxon>Halobacteriales</taxon>
        <taxon>Natrialbaceae</taxon>
        <taxon>Halobiforma</taxon>
    </lineage>
</organism>
<protein>
    <submittedName>
        <fullName evidence="2">Uncharacterized protein</fullName>
    </submittedName>
</protein>
<sequence>MALTAEVLGMLAFTLAAFWGIATWALVRTMRQESRKVALLEQQDRIDTYSPKALAQLREWVEANPEDPLAEEARERYNECLDALEETDSQFYDWSEEDIQSLERL</sequence>
<dbReference type="OrthoDB" id="306168at2157"/>
<dbReference type="eggNOG" id="arCOG11486">
    <property type="taxonomic scope" value="Archaea"/>
</dbReference>
<dbReference type="InterPro" id="IPR058339">
    <property type="entry name" value="DUF8026"/>
</dbReference>
<dbReference type="EMBL" id="AOMA01000201">
    <property type="protein sequence ID" value="EMA27459.1"/>
    <property type="molecule type" value="Genomic_DNA"/>
</dbReference>
<keyword evidence="1" id="KW-1133">Transmembrane helix</keyword>
<dbReference type="RefSeq" id="WP_006674435.1">
    <property type="nucleotide sequence ID" value="NZ_AOMA01000201.1"/>
</dbReference>
<dbReference type="Pfam" id="PF26069">
    <property type="entry name" value="DUF8026"/>
    <property type="match status" value="1"/>
</dbReference>
<gene>
    <name evidence="2" type="ORF">C446_17771</name>
</gene>
<accession>M0L4U4</accession>
<name>M0L4U4_9EURY</name>
<proteinExistence type="predicted"/>
<comment type="caution">
    <text evidence="2">The sequence shown here is derived from an EMBL/GenBank/DDBJ whole genome shotgun (WGS) entry which is preliminary data.</text>
</comment>
<keyword evidence="1" id="KW-0472">Membrane</keyword>
<keyword evidence="3" id="KW-1185">Reference proteome</keyword>
<evidence type="ECO:0000256" key="1">
    <source>
        <dbReference type="SAM" id="Phobius"/>
    </source>
</evidence>
<dbReference type="Proteomes" id="UP000011607">
    <property type="component" value="Unassembled WGS sequence"/>
</dbReference>
<evidence type="ECO:0000313" key="3">
    <source>
        <dbReference type="Proteomes" id="UP000011607"/>
    </source>
</evidence>
<dbReference type="InterPro" id="IPR011990">
    <property type="entry name" value="TPR-like_helical_dom_sf"/>
</dbReference>
<dbReference type="AlphaFoldDB" id="M0L4U4"/>
<dbReference type="STRING" id="1227454.C446_17771"/>
<dbReference type="Gene3D" id="1.25.40.10">
    <property type="entry name" value="Tetratricopeptide repeat domain"/>
    <property type="match status" value="1"/>
</dbReference>